<dbReference type="Gene3D" id="3.90.226.10">
    <property type="entry name" value="2-enoyl-CoA Hydratase, Chain A, domain 1"/>
    <property type="match status" value="1"/>
</dbReference>
<dbReference type="PANTHER" id="PTHR32060">
    <property type="entry name" value="TAIL-SPECIFIC PROTEASE"/>
    <property type="match status" value="1"/>
</dbReference>
<keyword evidence="3 5" id="KW-0378">Hydrolase</keyword>
<dbReference type="Pfam" id="PF00595">
    <property type="entry name" value="PDZ"/>
    <property type="match status" value="1"/>
</dbReference>
<dbReference type="SMART" id="SM00245">
    <property type="entry name" value="TSPc"/>
    <property type="match status" value="1"/>
</dbReference>
<dbReference type="SUPFAM" id="SSF50156">
    <property type="entry name" value="PDZ domain-like"/>
    <property type="match status" value="1"/>
</dbReference>
<name>A0A553DXN0_9FLAO</name>
<keyword evidence="8" id="KW-1185">Reference proteome</keyword>
<dbReference type="InterPro" id="IPR029045">
    <property type="entry name" value="ClpP/crotonase-like_dom_sf"/>
</dbReference>
<dbReference type="InterPro" id="IPR004447">
    <property type="entry name" value="Peptidase_S41A"/>
</dbReference>
<sequence>MKKFSLLLFLVPFWLFSQNNKNPCDVLFKINNLIQQEHVNPKPVDDSLSVYVFDQLINELDPLRNILFKSDYDALSHQYRLSIDDFIKSKNCAFINDITTVYATSLKRNKALLEKLNSQKIDFETPDTIRFYKKSFPIYMTENDVEKIWKKKIRFEILNEATSSSKNLDSIQANFATIALELKNKIIQNELCKINAILEKDLAIQEKIYTHFCTYFDPHTNYLSTDTKSSFVSSLSKERLSLGFVVSLNEKNEIIIADLDLKGPAYKNGKIKKGDQIISLSNQKETLEVSCTSLDAIANLIQSDANKIITLTLKRKAEKNFTVTIEKEILKDDLNSVYSFIITKKSKIGYIRIPSFYSNFEGFNSLGCAEDVAREVIKLQKDNIKGLVIDLKDNGGGSMEEAIKLAGIFVHHGPISIVVDHKKQQQVLEDPFRGFLYKGPIVILVNGNSASASEFFAGILQDYNRAMIVGSSTLGKATMQTILPLEKGDESNFVKVTINKFYRVTGKSHQSIGVIPDVALPEFYDPLLEKESNFTTAFKNDSIATDLKFKPYVSSSLIQELSKNSLKRVATDSYFNDILGINKKIEALVNTTKASISMTLQSVFEEQNNSATLWEEITKFDDKIDLLSVTNSNYNEALLMVYPLEKENNKNQIKALKTNHYLNEAVTIIEEFNALK</sequence>
<dbReference type="PANTHER" id="PTHR32060:SF22">
    <property type="entry name" value="CARBOXYL-TERMINAL-PROCESSING PEPTIDASE 3, CHLOROPLASTIC"/>
    <property type="match status" value="1"/>
</dbReference>
<comment type="similarity">
    <text evidence="1 5">Belongs to the peptidase S41A family.</text>
</comment>
<evidence type="ECO:0000313" key="7">
    <source>
        <dbReference type="EMBL" id="TRX37517.1"/>
    </source>
</evidence>
<accession>A0A553DXN0</accession>
<dbReference type="Pfam" id="PF17804">
    <property type="entry name" value="TSP_NTD"/>
    <property type="match status" value="1"/>
</dbReference>
<dbReference type="Proteomes" id="UP000316371">
    <property type="component" value="Unassembled WGS sequence"/>
</dbReference>
<dbReference type="CDD" id="cd07560">
    <property type="entry name" value="Peptidase_S41_CPP"/>
    <property type="match status" value="1"/>
</dbReference>
<dbReference type="NCBIfam" id="TIGR00225">
    <property type="entry name" value="prc"/>
    <property type="match status" value="1"/>
</dbReference>
<dbReference type="InterPro" id="IPR001478">
    <property type="entry name" value="PDZ"/>
</dbReference>
<dbReference type="AlphaFoldDB" id="A0A553DXN0"/>
<dbReference type="SUPFAM" id="SSF52096">
    <property type="entry name" value="ClpP/crotonase"/>
    <property type="match status" value="1"/>
</dbReference>
<evidence type="ECO:0000256" key="2">
    <source>
        <dbReference type="ARBA" id="ARBA00022670"/>
    </source>
</evidence>
<gene>
    <name evidence="7" type="ORF">FNW21_12090</name>
</gene>
<evidence type="ECO:0000259" key="6">
    <source>
        <dbReference type="PROSITE" id="PS50106"/>
    </source>
</evidence>
<proteinExistence type="inferred from homology"/>
<dbReference type="PROSITE" id="PS50106">
    <property type="entry name" value="PDZ"/>
    <property type="match status" value="1"/>
</dbReference>
<evidence type="ECO:0000256" key="5">
    <source>
        <dbReference type="RuleBase" id="RU004404"/>
    </source>
</evidence>
<evidence type="ECO:0000256" key="1">
    <source>
        <dbReference type="ARBA" id="ARBA00009179"/>
    </source>
</evidence>
<dbReference type="RefSeq" id="WP_144257010.1">
    <property type="nucleotide sequence ID" value="NZ_VJZT01000013.1"/>
</dbReference>
<dbReference type="Gene3D" id="2.30.42.10">
    <property type="match status" value="1"/>
</dbReference>
<dbReference type="EMBL" id="VJZT01000013">
    <property type="protein sequence ID" value="TRX37517.1"/>
    <property type="molecule type" value="Genomic_DNA"/>
</dbReference>
<evidence type="ECO:0000256" key="3">
    <source>
        <dbReference type="ARBA" id="ARBA00022801"/>
    </source>
</evidence>
<dbReference type="GO" id="GO:0006508">
    <property type="term" value="P:proteolysis"/>
    <property type="evidence" value="ECO:0007669"/>
    <property type="project" value="UniProtKB-KW"/>
</dbReference>
<comment type="caution">
    <text evidence="7">The sequence shown here is derived from an EMBL/GenBank/DDBJ whole genome shotgun (WGS) entry which is preliminary data.</text>
</comment>
<evidence type="ECO:0000256" key="4">
    <source>
        <dbReference type="ARBA" id="ARBA00022825"/>
    </source>
</evidence>
<dbReference type="GO" id="GO:0008236">
    <property type="term" value="F:serine-type peptidase activity"/>
    <property type="evidence" value="ECO:0007669"/>
    <property type="project" value="UniProtKB-KW"/>
</dbReference>
<dbReference type="GO" id="GO:0030288">
    <property type="term" value="C:outer membrane-bounded periplasmic space"/>
    <property type="evidence" value="ECO:0007669"/>
    <property type="project" value="TreeGrafter"/>
</dbReference>
<dbReference type="InterPro" id="IPR036034">
    <property type="entry name" value="PDZ_sf"/>
</dbReference>
<protein>
    <submittedName>
        <fullName evidence="7">Peptidase S41</fullName>
    </submittedName>
</protein>
<dbReference type="InterPro" id="IPR040573">
    <property type="entry name" value="TSP_N"/>
</dbReference>
<keyword evidence="2 5" id="KW-0645">Protease</keyword>
<keyword evidence="4 5" id="KW-0720">Serine protease</keyword>
<dbReference type="GO" id="GO:0007165">
    <property type="term" value="P:signal transduction"/>
    <property type="evidence" value="ECO:0007669"/>
    <property type="project" value="TreeGrafter"/>
</dbReference>
<dbReference type="OrthoDB" id="9812068at2"/>
<evidence type="ECO:0000313" key="8">
    <source>
        <dbReference type="Proteomes" id="UP000316371"/>
    </source>
</evidence>
<reference evidence="7 8" key="1">
    <citation type="submission" date="2019-07" db="EMBL/GenBank/DDBJ databases">
        <title>Novel species of Flavobacterium.</title>
        <authorList>
            <person name="Liu Q."/>
            <person name="Xin Y.-H."/>
        </authorList>
    </citation>
    <scope>NUCLEOTIDE SEQUENCE [LARGE SCALE GENOMIC DNA]</scope>
    <source>
        <strain evidence="7 8">LB1R34</strain>
    </source>
</reference>
<dbReference type="Pfam" id="PF03572">
    <property type="entry name" value="Peptidase_S41"/>
    <property type="match status" value="1"/>
</dbReference>
<organism evidence="7 8">
    <name type="scientific">Flavobacterium restrictum</name>
    <dbReference type="NCBI Taxonomy" id="2594428"/>
    <lineage>
        <taxon>Bacteria</taxon>
        <taxon>Pseudomonadati</taxon>
        <taxon>Bacteroidota</taxon>
        <taxon>Flavobacteriia</taxon>
        <taxon>Flavobacteriales</taxon>
        <taxon>Flavobacteriaceae</taxon>
        <taxon>Flavobacterium</taxon>
    </lineage>
</organism>
<dbReference type="SMART" id="SM00228">
    <property type="entry name" value="PDZ"/>
    <property type="match status" value="1"/>
</dbReference>
<dbReference type="InterPro" id="IPR005151">
    <property type="entry name" value="Tail-specific_protease"/>
</dbReference>
<dbReference type="GO" id="GO:0004175">
    <property type="term" value="F:endopeptidase activity"/>
    <property type="evidence" value="ECO:0007669"/>
    <property type="project" value="TreeGrafter"/>
</dbReference>
<feature type="domain" description="PDZ" evidence="6">
    <location>
        <begin position="232"/>
        <end position="316"/>
    </location>
</feature>